<feature type="transmembrane region" description="Helical" evidence="6">
    <location>
        <begin position="587"/>
        <end position="608"/>
    </location>
</feature>
<dbReference type="SUPFAM" id="SSF82866">
    <property type="entry name" value="Multidrug efflux transporter AcrB transmembrane domain"/>
    <property type="match status" value="2"/>
</dbReference>
<keyword evidence="5 6" id="KW-0472">Membrane</keyword>
<comment type="subcellular location">
    <subcellularLocation>
        <location evidence="1">Cell membrane</location>
        <topology evidence="1">Multi-pass membrane protein</topology>
    </subcellularLocation>
</comment>
<feature type="transmembrane region" description="Helical" evidence="6">
    <location>
        <begin position="409"/>
        <end position="430"/>
    </location>
</feature>
<keyword evidence="2" id="KW-1003">Cell membrane</keyword>
<organism evidence="8">
    <name type="scientific">freshwater metagenome</name>
    <dbReference type="NCBI Taxonomy" id="449393"/>
    <lineage>
        <taxon>unclassified sequences</taxon>
        <taxon>metagenomes</taxon>
        <taxon>ecological metagenomes</taxon>
    </lineage>
</organism>
<feature type="transmembrane region" description="Helical" evidence="6">
    <location>
        <begin position="332"/>
        <end position="350"/>
    </location>
</feature>
<evidence type="ECO:0000259" key="7">
    <source>
        <dbReference type="PROSITE" id="PS50156"/>
    </source>
</evidence>
<name>A0A6J6HI09_9ZZZZ</name>
<feature type="transmembrane region" description="Helical" evidence="6">
    <location>
        <begin position="271"/>
        <end position="293"/>
    </location>
</feature>
<keyword evidence="4 6" id="KW-1133">Transmembrane helix</keyword>
<accession>A0A6J6HI09</accession>
<evidence type="ECO:0000256" key="2">
    <source>
        <dbReference type="ARBA" id="ARBA00022475"/>
    </source>
</evidence>
<feature type="transmembrane region" description="Helical" evidence="6">
    <location>
        <begin position="199"/>
        <end position="218"/>
    </location>
</feature>
<proteinExistence type="predicted"/>
<evidence type="ECO:0000256" key="4">
    <source>
        <dbReference type="ARBA" id="ARBA00022989"/>
    </source>
</evidence>
<dbReference type="InterPro" id="IPR050545">
    <property type="entry name" value="Mycobact_MmpL"/>
</dbReference>
<evidence type="ECO:0000256" key="3">
    <source>
        <dbReference type="ARBA" id="ARBA00022692"/>
    </source>
</evidence>
<evidence type="ECO:0000256" key="5">
    <source>
        <dbReference type="ARBA" id="ARBA00023136"/>
    </source>
</evidence>
<keyword evidence="3 6" id="KW-0812">Transmembrane</keyword>
<evidence type="ECO:0000313" key="8">
    <source>
        <dbReference type="EMBL" id="CAB4612947.1"/>
    </source>
</evidence>
<feature type="transmembrane region" description="Helical" evidence="6">
    <location>
        <begin position="224"/>
        <end position="244"/>
    </location>
</feature>
<feature type="transmembrane region" description="Helical" evidence="6">
    <location>
        <begin position="356"/>
        <end position="374"/>
    </location>
</feature>
<dbReference type="EMBL" id="CAEZUX010000045">
    <property type="protein sequence ID" value="CAB4612947.1"/>
    <property type="molecule type" value="Genomic_DNA"/>
</dbReference>
<feature type="transmembrane region" description="Helical" evidence="6">
    <location>
        <begin position="697"/>
        <end position="718"/>
    </location>
</feature>
<dbReference type="AlphaFoldDB" id="A0A6J6HI09"/>
<dbReference type="PANTHER" id="PTHR33406:SF13">
    <property type="entry name" value="MEMBRANE PROTEIN YDFJ"/>
    <property type="match status" value="1"/>
</dbReference>
<dbReference type="GO" id="GO:0005886">
    <property type="term" value="C:plasma membrane"/>
    <property type="evidence" value="ECO:0007669"/>
    <property type="project" value="UniProtKB-SubCell"/>
</dbReference>
<dbReference type="PROSITE" id="PS50156">
    <property type="entry name" value="SSD"/>
    <property type="match status" value="1"/>
</dbReference>
<dbReference type="InterPro" id="IPR000731">
    <property type="entry name" value="SSD"/>
</dbReference>
<feature type="domain" description="SSD" evidence="7">
    <location>
        <begin position="175"/>
        <end position="322"/>
    </location>
</feature>
<feature type="transmembrane region" description="Helical" evidence="6">
    <location>
        <begin position="299"/>
        <end position="320"/>
    </location>
</feature>
<feature type="transmembrane region" description="Helical" evidence="6">
    <location>
        <begin position="173"/>
        <end position="192"/>
    </location>
</feature>
<reference evidence="8" key="1">
    <citation type="submission" date="2020-05" db="EMBL/GenBank/DDBJ databases">
        <authorList>
            <person name="Chiriac C."/>
            <person name="Salcher M."/>
            <person name="Ghai R."/>
            <person name="Kavagutti S V."/>
        </authorList>
    </citation>
    <scope>NUCLEOTIDE SEQUENCE</scope>
</reference>
<gene>
    <name evidence="8" type="ORF">UFOPK1874_00547</name>
</gene>
<dbReference type="Gene3D" id="1.20.1640.10">
    <property type="entry name" value="Multidrug efflux transporter AcrB transmembrane domain"/>
    <property type="match status" value="2"/>
</dbReference>
<dbReference type="Pfam" id="PF03176">
    <property type="entry name" value="MMPL"/>
    <property type="match status" value="2"/>
</dbReference>
<evidence type="ECO:0000256" key="1">
    <source>
        <dbReference type="ARBA" id="ARBA00004651"/>
    </source>
</evidence>
<evidence type="ECO:0000256" key="6">
    <source>
        <dbReference type="SAM" id="Phobius"/>
    </source>
</evidence>
<feature type="transmembrane region" description="Helical" evidence="6">
    <location>
        <begin position="666"/>
        <end position="691"/>
    </location>
</feature>
<feature type="transmembrane region" description="Helical" evidence="6">
    <location>
        <begin position="559"/>
        <end position="580"/>
    </location>
</feature>
<dbReference type="InterPro" id="IPR004869">
    <property type="entry name" value="MMPL_dom"/>
</dbReference>
<protein>
    <submittedName>
        <fullName evidence="8">Unannotated protein</fullName>
    </submittedName>
</protein>
<sequence>MLRRLATFAVRHKRIMVLGIWLPLAILIGVASTSIGSDFRTEMAMPQSDARIAEEMLSSVQSGDGGMNGQIVIKTDKTVLDPAVQKAFETALIRVAQIKDVTIKSPYEVPSQINQTKTIAFAEITIPRETTVAQMEVIGDKITSASANIKAAGITVEYGGRIFEKFEMPESEALGLLAAVIILVIAFGSIIAMGLPIGIALLGLAVASGIVAIVSNFMSMPSEATSMVAMIGLGVGIDYALFIVTRFREAMHDGLSIEDSIIEAIDTSGRAVLFAGVTVIVALLGLMSVGLAFVTGFAVAMAIGVAVMMIASVSLLPALLAMVGSRIESTSWAAVTALGSLVVGAMIAIFTHTALFAQIGAVIALLLIILRFFVAGLKKPLPHRAQNNHQHTVWWRWSRVVQHHPWRSLTVSVVGLGLLAVPMFSLRLGFSDLGNAPKDTTVRKAYDLISEGFGPGFNGPLYIAVGGDTAASPQEMQKFAQVINKTEGIAAAFPAPMPSKEVGLVVAYPTTSPQDEATSDLVHRLRSDVIPATNVYAKVGGFTASGIDFSDYLSKRLPWLIGSVLIVSFFLLMAVFRSILVPLKAVLMNLLSVGAAYGVIVAVFQWGWMADVFGVGKPGPVEAWAPMFLFAIVFGLSMDYEVFLLSRMKEEYNRTGDNFTAVADGVAATARVITAAALIMVCVFAAFVLAPDRQLKLFGMGMAVAVFVDATVVRMLLVPATMELLGDRNWWIPKWLDRVLPKIDVEGSHHTPTHPIP</sequence>
<feature type="transmembrane region" description="Helical" evidence="6">
    <location>
        <begin position="623"/>
        <end position="645"/>
    </location>
</feature>
<dbReference type="PANTHER" id="PTHR33406">
    <property type="entry name" value="MEMBRANE PROTEIN MJ1562-RELATED"/>
    <property type="match status" value="1"/>
</dbReference>